<dbReference type="InterPro" id="IPR013149">
    <property type="entry name" value="ADH-like_C"/>
</dbReference>
<keyword evidence="4" id="KW-0560">Oxidoreductase</keyword>
<evidence type="ECO:0000256" key="4">
    <source>
        <dbReference type="ARBA" id="ARBA00023002"/>
    </source>
</evidence>
<comment type="similarity">
    <text evidence="5">Belongs to the zinc-containing alcohol dehydrogenase family.</text>
</comment>
<dbReference type="EMBL" id="CP095855">
    <property type="protein sequence ID" value="UPK69453.1"/>
    <property type="molecule type" value="Genomic_DNA"/>
</dbReference>
<dbReference type="InterPro" id="IPR047109">
    <property type="entry name" value="CAD-like"/>
</dbReference>
<dbReference type="Gene3D" id="3.90.180.10">
    <property type="entry name" value="Medium-chain alcohol dehydrogenases, catalytic domain"/>
    <property type="match status" value="1"/>
</dbReference>
<evidence type="ECO:0000256" key="3">
    <source>
        <dbReference type="ARBA" id="ARBA00022833"/>
    </source>
</evidence>
<dbReference type="Pfam" id="PF00107">
    <property type="entry name" value="ADH_zinc_N"/>
    <property type="match status" value="1"/>
</dbReference>
<dbReference type="PANTHER" id="PTHR42683">
    <property type="entry name" value="ALDEHYDE REDUCTASE"/>
    <property type="match status" value="1"/>
</dbReference>
<dbReference type="InterPro" id="IPR002328">
    <property type="entry name" value="ADH_Zn_CS"/>
</dbReference>
<evidence type="ECO:0000313" key="7">
    <source>
        <dbReference type="EMBL" id="UPK69453.1"/>
    </source>
</evidence>
<accession>A0ABY4I037</accession>
<dbReference type="CDD" id="cd05283">
    <property type="entry name" value="CAD1"/>
    <property type="match status" value="1"/>
</dbReference>
<reference evidence="7 8" key="1">
    <citation type="submission" date="2022-04" db="EMBL/GenBank/DDBJ databases">
        <title>The arsenic-methylating capacity of Chitinophaga filiformis YT5 during chitin decomposition.</title>
        <authorList>
            <person name="Chen G."/>
            <person name="Liang Y."/>
        </authorList>
    </citation>
    <scope>NUCLEOTIDE SEQUENCE [LARGE SCALE GENOMIC DNA]</scope>
    <source>
        <strain evidence="7 8">YT5</strain>
    </source>
</reference>
<evidence type="ECO:0000313" key="8">
    <source>
        <dbReference type="Proteomes" id="UP000830198"/>
    </source>
</evidence>
<dbReference type="InterPro" id="IPR013154">
    <property type="entry name" value="ADH-like_N"/>
</dbReference>
<dbReference type="InterPro" id="IPR036291">
    <property type="entry name" value="NAD(P)-bd_dom_sf"/>
</dbReference>
<dbReference type="InterPro" id="IPR020843">
    <property type="entry name" value="ER"/>
</dbReference>
<dbReference type="SUPFAM" id="SSF50129">
    <property type="entry name" value="GroES-like"/>
    <property type="match status" value="1"/>
</dbReference>
<dbReference type="Proteomes" id="UP000830198">
    <property type="component" value="Chromosome"/>
</dbReference>
<dbReference type="InterPro" id="IPR029752">
    <property type="entry name" value="D-isomer_DH_CS1"/>
</dbReference>
<name>A0ABY4I037_CHIFI</name>
<keyword evidence="3 5" id="KW-0862">Zinc</keyword>
<dbReference type="Pfam" id="PF08240">
    <property type="entry name" value="ADH_N"/>
    <property type="match status" value="1"/>
</dbReference>
<dbReference type="RefSeq" id="WP_247811743.1">
    <property type="nucleotide sequence ID" value="NZ_CP095855.1"/>
</dbReference>
<protein>
    <submittedName>
        <fullName evidence="7">NAD(P)-dependent alcohol dehydrogenase</fullName>
    </submittedName>
</protein>
<dbReference type="PROSITE" id="PS00065">
    <property type="entry name" value="D_2_HYDROXYACID_DH_1"/>
    <property type="match status" value="1"/>
</dbReference>
<feature type="domain" description="Enoyl reductase (ER)" evidence="6">
    <location>
        <begin position="14"/>
        <end position="334"/>
    </location>
</feature>
<dbReference type="Gene3D" id="3.40.50.720">
    <property type="entry name" value="NAD(P)-binding Rossmann-like Domain"/>
    <property type="match status" value="1"/>
</dbReference>
<evidence type="ECO:0000259" key="6">
    <source>
        <dbReference type="SMART" id="SM00829"/>
    </source>
</evidence>
<keyword evidence="8" id="KW-1185">Reference proteome</keyword>
<proteinExistence type="inferred from homology"/>
<organism evidence="7 8">
    <name type="scientific">Chitinophaga filiformis</name>
    <name type="common">Myxococcus filiformis</name>
    <name type="synonym">Flexibacter filiformis</name>
    <dbReference type="NCBI Taxonomy" id="104663"/>
    <lineage>
        <taxon>Bacteria</taxon>
        <taxon>Pseudomonadati</taxon>
        <taxon>Bacteroidota</taxon>
        <taxon>Chitinophagia</taxon>
        <taxon>Chitinophagales</taxon>
        <taxon>Chitinophagaceae</taxon>
        <taxon>Chitinophaga</taxon>
    </lineage>
</organism>
<comment type="cofactor">
    <cofactor evidence="1 5">
        <name>Zn(2+)</name>
        <dbReference type="ChEBI" id="CHEBI:29105"/>
    </cofactor>
</comment>
<evidence type="ECO:0000256" key="2">
    <source>
        <dbReference type="ARBA" id="ARBA00022723"/>
    </source>
</evidence>
<evidence type="ECO:0000256" key="1">
    <source>
        <dbReference type="ARBA" id="ARBA00001947"/>
    </source>
</evidence>
<evidence type="ECO:0000256" key="5">
    <source>
        <dbReference type="RuleBase" id="RU361277"/>
    </source>
</evidence>
<sequence length="338" mass="36623">MKIVKGWAQLEPKGKLVPIEYELSPLNSEEVEVEIDNCGLCHTDLNALNGAFGLPYPIVAGHEITGKIVRIGEVAKTKGLSVGQTVGIGWNKESCGHCDPCLNGDPHLCTTLKATILTGHGGFASRIKAHWLWVIPIPEGIRAADAGPLFCAGITVFYPLLAYEAKPTDRIGVFGIGGLGHLAVQFARAWGSEVVAFSSSTDKQEEIVKLGADYVVTSRHTSAWEALKGKFDLIVITVGAALEWDKILELLSPKGRMHFVGIPFDAIPVNVLSVLIPQLHISASPGGSRWAIDKMLRFAARHKIAPIVEHFPMSRINEAIEHLESGKAKYRVVLDADF</sequence>
<gene>
    <name evidence="7" type="ORF">MYF79_31305</name>
</gene>
<dbReference type="InterPro" id="IPR011032">
    <property type="entry name" value="GroES-like_sf"/>
</dbReference>
<keyword evidence="2 5" id="KW-0479">Metal-binding</keyword>
<dbReference type="PROSITE" id="PS00059">
    <property type="entry name" value="ADH_ZINC"/>
    <property type="match status" value="1"/>
</dbReference>
<dbReference type="SMART" id="SM00829">
    <property type="entry name" value="PKS_ER"/>
    <property type="match status" value="1"/>
</dbReference>
<dbReference type="SUPFAM" id="SSF51735">
    <property type="entry name" value="NAD(P)-binding Rossmann-fold domains"/>
    <property type="match status" value="1"/>
</dbReference>